<feature type="transmembrane region" description="Helical" evidence="1">
    <location>
        <begin position="20"/>
        <end position="38"/>
    </location>
</feature>
<keyword evidence="1" id="KW-1133">Transmembrane helix</keyword>
<evidence type="ECO:0000256" key="1">
    <source>
        <dbReference type="SAM" id="Phobius"/>
    </source>
</evidence>
<organism evidence="2 3">
    <name type="scientific">Candidatus Proximibacter danicus</name>
    <dbReference type="NCBI Taxonomy" id="2954365"/>
    <lineage>
        <taxon>Bacteria</taxon>
        <taxon>Pseudomonadati</taxon>
        <taxon>Pseudomonadota</taxon>
        <taxon>Betaproteobacteria</taxon>
        <taxon>Candidatus Proximibacter</taxon>
    </lineage>
</organism>
<name>A0A9D7JZL6_9PROT</name>
<accession>A0A9D7JZL6</accession>
<keyword evidence="1" id="KW-0812">Transmembrane</keyword>
<gene>
    <name evidence="2" type="ORF">IPL58_05210</name>
</gene>
<comment type="caution">
    <text evidence="2">The sequence shown here is derived from an EMBL/GenBank/DDBJ whole genome shotgun (WGS) entry which is preliminary data.</text>
</comment>
<dbReference type="AlphaFoldDB" id="A0A9D7JZL6"/>
<proteinExistence type="predicted"/>
<evidence type="ECO:0000313" key="2">
    <source>
        <dbReference type="EMBL" id="MBK8523563.1"/>
    </source>
</evidence>
<dbReference type="Proteomes" id="UP000886689">
    <property type="component" value="Unassembled WGS sequence"/>
</dbReference>
<dbReference type="EMBL" id="JADJUC010000004">
    <property type="protein sequence ID" value="MBK8523563.1"/>
    <property type="molecule type" value="Genomic_DNA"/>
</dbReference>
<feature type="non-terminal residue" evidence="2">
    <location>
        <position position="65"/>
    </location>
</feature>
<keyword evidence="1" id="KW-0472">Membrane</keyword>
<reference evidence="2" key="1">
    <citation type="submission" date="2020-10" db="EMBL/GenBank/DDBJ databases">
        <title>Connecting structure to function with the recovery of over 1000 high-quality activated sludge metagenome-assembled genomes encoding full-length rRNA genes using long-read sequencing.</title>
        <authorList>
            <person name="Singleton C.M."/>
            <person name="Petriglieri F."/>
            <person name="Kristensen J.M."/>
            <person name="Kirkegaard R.H."/>
            <person name="Michaelsen T.Y."/>
            <person name="Andersen M.H."/>
            <person name="Karst S.M."/>
            <person name="Dueholm M.S."/>
            <person name="Nielsen P.H."/>
            <person name="Albertsen M."/>
        </authorList>
    </citation>
    <scope>NUCLEOTIDE SEQUENCE</scope>
    <source>
        <strain evidence="2">Hirt_18-Q3-R61-65_BATAC.395</strain>
    </source>
</reference>
<protein>
    <submittedName>
        <fullName evidence="2">Uncharacterized protein</fullName>
    </submittedName>
</protein>
<sequence>MSDLPTHLPDSSHPARARRWLLWTIVFLAVLVAAGIGGRQLATDRLKQAIVAALGPNSQVASIET</sequence>
<evidence type="ECO:0000313" key="3">
    <source>
        <dbReference type="Proteomes" id="UP000886689"/>
    </source>
</evidence>